<evidence type="ECO:0000313" key="3">
    <source>
        <dbReference type="EMBL" id="RYN73742.1"/>
    </source>
</evidence>
<dbReference type="Proteomes" id="UP000291422">
    <property type="component" value="Unassembled WGS sequence"/>
</dbReference>
<dbReference type="Gene3D" id="1.10.1280.10">
    <property type="entry name" value="Di-copper center containing domain from catechol oxidase"/>
    <property type="match status" value="2"/>
</dbReference>
<feature type="domain" description="Tyrosinase copper-binding" evidence="2">
    <location>
        <begin position="105"/>
        <end position="251"/>
    </location>
</feature>
<dbReference type="SUPFAM" id="SSF48056">
    <property type="entry name" value="Di-copper centre-containing domain"/>
    <property type="match status" value="1"/>
</dbReference>
<dbReference type="VEuPathDB" id="FungiDB:CC77DRAFT_1037436"/>
<evidence type="ECO:0000313" key="4">
    <source>
        <dbReference type="Proteomes" id="UP000291422"/>
    </source>
</evidence>
<evidence type="ECO:0000256" key="1">
    <source>
        <dbReference type="SAM" id="SignalP"/>
    </source>
</evidence>
<dbReference type="InterPro" id="IPR002227">
    <property type="entry name" value="Tyrosinase_Cu-bd"/>
</dbReference>
<protein>
    <recommendedName>
        <fullName evidence="2">Tyrosinase copper-binding domain-containing protein</fullName>
    </recommendedName>
</protein>
<proteinExistence type="predicted"/>
<gene>
    <name evidence="3" type="ORF">AA0117_g7615</name>
</gene>
<evidence type="ECO:0000259" key="2">
    <source>
        <dbReference type="Pfam" id="PF00264"/>
    </source>
</evidence>
<dbReference type="GO" id="GO:0016491">
    <property type="term" value="F:oxidoreductase activity"/>
    <property type="evidence" value="ECO:0007669"/>
    <property type="project" value="InterPro"/>
</dbReference>
<comment type="caution">
    <text evidence="3">The sequence shown here is derived from an EMBL/GenBank/DDBJ whole genome shotgun (WGS) entry which is preliminary data.</text>
</comment>
<organism evidence="3 4">
    <name type="scientific">Alternaria alternata</name>
    <name type="common">Alternaria rot fungus</name>
    <name type="synonym">Torula alternata</name>
    <dbReference type="NCBI Taxonomy" id="5599"/>
    <lineage>
        <taxon>Eukaryota</taxon>
        <taxon>Fungi</taxon>
        <taxon>Dikarya</taxon>
        <taxon>Ascomycota</taxon>
        <taxon>Pezizomycotina</taxon>
        <taxon>Dothideomycetes</taxon>
        <taxon>Pleosporomycetidae</taxon>
        <taxon>Pleosporales</taxon>
        <taxon>Pleosporineae</taxon>
        <taxon>Pleosporaceae</taxon>
        <taxon>Alternaria</taxon>
        <taxon>Alternaria sect. Alternaria</taxon>
        <taxon>Alternaria alternata complex</taxon>
    </lineage>
</organism>
<dbReference type="InterPro" id="IPR008922">
    <property type="entry name" value="Di-copper_centre_dom_sf"/>
</dbReference>
<name>A0A4Q4ND53_ALTAL</name>
<dbReference type="Pfam" id="PF00264">
    <property type="entry name" value="Tyrosinase"/>
    <property type="match status" value="1"/>
</dbReference>
<dbReference type="AlphaFoldDB" id="A0A4Q4ND53"/>
<keyword evidence="1" id="KW-0732">Signal</keyword>
<feature type="chain" id="PRO_5020478762" description="Tyrosinase copper-binding domain-containing protein" evidence="1">
    <location>
        <begin position="18"/>
        <end position="259"/>
    </location>
</feature>
<reference evidence="4" key="1">
    <citation type="journal article" date="2019" name="bioRxiv">
        <title>Genomics, evolutionary history and diagnostics of the Alternaria alternata species group including apple and Asian pear pathotypes.</title>
        <authorList>
            <person name="Armitage A.D."/>
            <person name="Cockerton H.M."/>
            <person name="Sreenivasaprasad S."/>
            <person name="Woodhall J.W."/>
            <person name="Lane C.R."/>
            <person name="Harrison R.J."/>
            <person name="Clarkson J.P."/>
        </authorList>
    </citation>
    <scope>NUCLEOTIDE SEQUENCE [LARGE SCALE GENOMIC DNA]</scope>
    <source>
        <strain evidence="4">FERA 1177</strain>
    </source>
</reference>
<sequence length="259" mass="27934">MKATTLALTVFCGSTSATILGNDAPAAQALAKLSLNVAQHGYPDAGKCTLKNVAVRQEWSTLSESQKLNYIDAVKCLGKKPAKTPAAIASGARSRFDDFIVTHILQTMSIHGTGYLPYNNWSKWAKDPLASPLFDGSKTSISGDGEYVAGRGSWCLPNEVRCMVTFHSANGGGCIKSGPFKDWKINLGPIQTTAKGVPPNPQADGLGYNPRCLSRDINTQASNETRDEMFVDLITNYPDILSFQNKMQNFTLGVMGVHK</sequence>
<feature type="signal peptide" evidence="1">
    <location>
        <begin position="1"/>
        <end position="17"/>
    </location>
</feature>
<dbReference type="EMBL" id="PDXD01000020">
    <property type="protein sequence ID" value="RYN73742.1"/>
    <property type="molecule type" value="Genomic_DNA"/>
</dbReference>
<accession>A0A4Q4ND53</accession>